<dbReference type="PANTHER" id="PTHR13439">
    <property type="entry name" value="CT120 PROTEIN"/>
    <property type="match status" value="1"/>
</dbReference>
<feature type="transmembrane region" description="Helical" evidence="6">
    <location>
        <begin position="121"/>
        <end position="141"/>
    </location>
</feature>
<evidence type="ECO:0000256" key="5">
    <source>
        <dbReference type="PROSITE-ProRule" id="PRU00205"/>
    </source>
</evidence>
<dbReference type="SMART" id="SM00724">
    <property type="entry name" value="TLC"/>
    <property type="match status" value="1"/>
</dbReference>
<dbReference type="Pfam" id="PF03798">
    <property type="entry name" value="TRAM_LAG1_CLN8"/>
    <property type="match status" value="1"/>
</dbReference>
<evidence type="ECO:0000256" key="3">
    <source>
        <dbReference type="ARBA" id="ARBA00022989"/>
    </source>
</evidence>
<reference evidence="9" key="1">
    <citation type="submission" date="2025-08" db="UniProtKB">
        <authorList>
            <consortium name="RefSeq"/>
        </authorList>
    </citation>
    <scope>IDENTIFICATION</scope>
    <source>
        <tissue evidence="9">Testes</tissue>
    </source>
</reference>
<evidence type="ECO:0000256" key="6">
    <source>
        <dbReference type="SAM" id="Phobius"/>
    </source>
</evidence>
<feature type="transmembrane region" description="Helical" evidence="6">
    <location>
        <begin position="62"/>
        <end position="82"/>
    </location>
</feature>
<dbReference type="GeneID" id="102801338"/>
<evidence type="ECO:0000259" key="7">
    <source>
        <dbReference type="PROSITE" id="PS50922"/>
    </source>
</evidence>
<organism evidence="8 9">
    <name type="scientific">Saccoglossus kowalevskii</name>
    <name type="common">Acorn worm</name>
    <dbReference type="NCBI Taxonomy" id="10224"/>
    <lineage>
        <taxon>Eukaryota</taxon>
        <taxon>Metazoa</taxon>
        <taxon>Hemichordata</taxon>
        <taxon>Enteropneusta</taxon>
        <taxon>Harrimaniidae</taxon>
        <taxon>Saccoglossus</taxon>
    </lineage>
</organism>
<evidence type="ECO:0000256" key="1">
    <source>
        <dbReference type="ARBA" id="ARBA00004141"/>
    </source>
</evidence>
<protein>
    <submittedName>
        <fullName evidence="9">Protein FAM57B-like</fullName>
    </submittedName>
</protein>
<dbReference type="PROSITE" id="PS50922">
    <property type="entry name" value="TLC"/>
    <property type="match status" value="1"/>
</dbReference>
<name>A0ABM0LTY6_SACKO</name>
<dbReference type="RefSeq" id="XP_006811227.1">
    <property type="nucleotide sequence ID" value="XM_006811164.1"/>
</dbReference>
<dbReference type="InterPro" id="IPR006634">
    <property type="entry name" value="TLC-dom"/>
</dbReference>
<gene>
    <name evidence="9" type="primary">LOC102801338</name>
</gene>
<sequence length="217" mass="25177">MSCSQDILYDSHWLVNTYISFGLPYMLYDIYAMYVVHYHQNPHIWSQGALTKIMHYVKTQPAMILHHLALACLGYPIVMFYRNGKGDFFVGCFFSTELANPFIHLRAIFKQIGWQKTKLEILNGILLLITFFVGRLLLFPIMYHIYGRSKDLTLWEVPFNIPMHCNIGCATILSFQIYWLYLIVGATKRTLKSLFSKDDKAINVNSEGNVVMSVKQD</sequence>
<proteinExistence type="predicted"/>
<keyword evidence="8" id="KW-1185">Reference proteome</keyword>
<evidence type="ECO:0000256" key="2">
    <source>
        <dbReference type="ARBA" id="ARBA00022692"/>
    </source>
</evidence>
<feature type="transmembrane region" description="Helical" evidence="6">
    <location>
        <begin position="161"/>
        <end position="184"/>
    </location>
</feature>
<keyword evidence="4 5" id="KW-0472">Membrane</keyword>
<evidence type="ECO:0000313" key="9">
    <source>
        <dbReference type="RefSeq" id="XP_006811227.1"/>
    </source>
</evidence>
<accession>A0ABM0LTY6</accession>
<feature type="domain" description="TLC" evidence="7">
    <location>
        <begin position="1"/>
        <end position="192"/>
    </location>
</feature>
<dbReference type="PANTHER" id="PTHR13439:SF66">
    <property type="entry name" value="BCDNA.GH12326"/>
    <property type="match status" value="1"/>
</dbReference>
<dbReference type="Proteomes" id="UP000694865">
    <property type="component" value="Unplaced"/>
</dbReference>
<evidence type="ECO:0000256" key="4">
    <source>
        <dbReference type="ARBA" id="ARBA00023136"/>
    </source>
</evidence>
<evidence type="ECO:0000313" key="8">
    <source>
        <dbReference type="Proteomes" id="UP000694865"/>
    </source>
</evidence>
<keyword evidence="3 6" id="KW-1133">Transmembrane helix</keyword>
<comment type="subcellular location">
    <subcellularLocation>
        <location evidence="1">Membrane</location>
        <topology evidence="1">Multi-pass membrane protein</topology>
    </subcellularLocation>
</comment>
<keyword evidence="2 5" id="KW-0812">Transmembrane</keyword>
<dbReference type="InterPro" id="IPR050846">
    <property type="entry name" value="TLCD"/>
</dbReference>